<feature type="transmembrane region" description="Helical" evidence="9">
    <location>
        <begin position="131"/>
        <end position="153"/>
    </location>
</feature>
<feature type="transmembrane region" description="Helical" evidence="9">
    <location>
        <begin position="31"/>
        <end position="49"/>
    </location>
</feature>
<dbReference type="OrthoDB" id="9807115at2"/>
<evidence type="ECO:0000313" key="10">
    <source>
        <dbReference type="EMBL" id="SSA35878.1"/>
    </source>
</evidence>
<evidence type="ECO:0000256" key="2">
    <source>
        <dbReference type="ARBA" id="ARBA00022448"/>
    </source>
</evidence>
<dbReference type="InterPro" id="IPR001851">
    <property type="entry name" value="ABC_transp_permease"/>
</dbReference>
<comment type="subcellular location">
    <subcellularLocation>
        <location evidence="1">Cell membrane</location>
        <topology evidence="1">Multi-pass membrane protein</topology>
    </subcellularLocation>
</comment>
<dbReference type="EMBL" id="UESZ01000001">
    <property type="protein sequence ID" value="SSA35878.1"/>
    <property type="molecule type" value="Genomic_DNA"/>
</dbReference>
<keyword evidence="7 9" id="KW-0472">Membrane</keyword>
<keyword evidence="5" id="KW-0029">Amino-acid transport</keyword>
<feature type="transmembrane region" description="Helical" evidence="9">
    <location>
        <begin position="86"/>
        <end position="111"/>
    </location>
</feature>
<comment type="similarity">
    <text evidence="8">Belongs to the binding-protein-dependent transport system permease family. LivHM subfamily.</text>
</comment>
<feature type="transmembrane region" description="Helical" evidence="9">
    <location>
        <begin position="179"/>
        <end position="200"/>
    </location>
</feature>
<dbReference type="CDD" id="cd06582">
    <property type="entry name" value="TM_PBP1_LivH_like"/>
    <property type="match status" value="1"/>
</dbReference>
<evidence type="ECO:0000256" key="3">
    <source>
        <dbReference type="ARBA" id="ARBA00022475"/>
    </source>
</evidence>
<evidence type="ECO:0000256" key="6">
    <source>
        <dbReference type="ARBA" id="ARBA00022989"/>
    </source>
</evidence>
<accession>A0A2Y8ZX57</accession>
<evidence type="ECO:0000256" key="9">
    <source>
        <dbReference type="SAM" id="Phobius"/>
    </source>
</evidence>
<evidence type="ECO:0000256" key="7">
    <source>
        <dbReference type="ARBA" id="ARBA00023136"/>
    </source>
</evidence>
<keyword evidence="11" id="KW-1185">Reference proteome</keyword>
<dbReference type="AlphaFoldDB" id="A0A2Y8ZX57"/>
<evidence type="ECO:0000256" key="4">
    <source>
        <dbReference type="ARBA" id="ARBA00022692"/>
    </source>
</evidence>
<feature type="transmembrane region" description="Helical" evidence="9">
    <location>
        <begin position="55"/>
        <end position="74"/>
    </location>
</feature>
<gene>
    <name evidence="10" type="ORF">SAMN04489750_3253</name>
</gene>
<keyword evidence="2" id="KW-0813">Transport</keyword>
<dbReference type="PANTHER" id="PTHR11795">
    <property type="entry name" value="BRANCHED-CHAIN AMINO ACID TRANSPORT SYSTEM PERMEASE PROTEIN LIVH"/>
    <property type="match status" value="1"/>
</dbReference>
<dbReference type="GO" id="GO:0006865">
    <property type="term" value="P:amino acid transport"/>
    <property type="evidence" value="ECO:0007669"/>
    <property type="project" value="UniProtKB-KW"/>
</dbReference>
<evidence type="ECO:0000256" key="1">
    <source>
        <dbReference type="ARBA" id="ARBA00004651"/>
    </source>
</evidence>
<dbReference type="GO" id="GO:0022857">
    <property type="term" value="F:transmembrane transporter activity"/>
    <property type="evidence" value="ECO:0007669"/>
    <property type="project" value="InterPro"/>
</dbReference>
<keyword evidence="4 9" id="KW-0812">Transmembrane</keyword>
<dbReference type="RefSeq" id="WP_109687439.1">
    <property type="nucleotide sequence ID" value="NZ_QGDN01000001.1"/>
</dbReference>
<dbReference type="Pfam" id="PF02653">
    <property type="entry name" value="BPD_transp_2"/>
    <property type="match status" value="1"/>
</dbReference>
<sequence>MTLVWAALSTGGIYALVAFGYNIVYMGYRTFNFAHAQLMMLGAFIAYTGLVSWTLPSVVVAVLVTVAVLVVAVVEERIAIRPLSDMHSALITTLGVSVLLTGVSELVWGSSPLTVPFAGGNDPVRVLGGQAYPVQFAIVIFAVLLVLAFEVITRRTTVGLSLMAITEDREAAMLRGINVRLLALGTFAVSGAVAGLSGMLIGPSTYAVATLGSSLALKGFVALALGGFGNMPGALVGGMTVGFVEAATIRYVGAEYANIAVFLVLVVVLMARPTGIFVRAQERTV</sequence>
<feature type="transmembrane region" description="Helical" evidence="9">
    <location>
        <begin position="6"/>
        <end position="24"/>
    </location>
</feature>
<organism evidence="10 11">
    <name type="scientific">Branchiibius hedensis</name>
    <dbReference type="NCBI Taxonomy" id="672460"/>
    <lineage>
        <taxon>Bacteria</taxon>
        <taxon>Bacillati</taxon>
        <taxon>Actinomycetota</taxon>
        <taxon>Actinomycetes</taxon>
        <taxon>Micrococcales</taxon>
        <taxon>Dermacoccaceae</taxon>
        <taxon>Branchiibius</taxon>
    </lineage>
</organism>
<proteinExistence type="inferred from homology"/>
<dbReference type="InterPro" id="IPR052157">
    <property type="entry name" value="BCAA_transport_permease"/>
</dbReference>
<evidence type="ECO:0000313" key="11">
    <source>
        <dbReference type="Proteomes" id="UP000250028"/>
    </source>
</evidence>
<dbReference type="PANTHER" id="PTHR11795:SF445">
    <property type="entry name" value="AMINO ACID ABC TRANSPORTER PERMEASE PROTEIN"/>
    <property type="match status" value="1"/>
</dbReference>
<reference evidence="11" key="1">
    <citation type="submission" date="2016-10" db="EMBL/GenBank/DDBJ databases">
        <authorList>
            <person name="Varghese N."/>
            <person name="Submissions S."/>
        </authorList>
    </citation>
    <scope>NUCLEOTIDE SEQUENCE [LARGE SCALE GENOMIC DNA]</scope>
    <source>
        <strain evidence="11">DSM 22951</strain>
    </source>
</reference>
<feature type="transmembrane region" description="Helical" evidence="9">
    <location>
        <begin position="259"/>
        <end position="278"/>
    </location>
</feature>
<protein>
    <submittedName>
        <fullName evidence="10">Amino acid/amide ABC transporter membrane protein 1, HAAT family</fullName>
    </submittedName>
</protein>
<dbReference type="GO" id="GO:0005886">
    <property type="term" value="C:plasma membrane"/>
    <property type="evidence" value="ECO:0007669"/>
    <property type="project" value="UniProtKB-SubCell"/>
</dbReference>
<dbReference type="Proteomes" id="UP000250028">
    <property type="component" value="Unassembled WGS sequence"/>
</dbReference>
<evidence type="ECO:0000256" key="8">
    <source>
        <dbReference type="ARBA" id="ARBA00037998"/>
    </source>
</evidence>
<name>A0A2Y8ZX57_9MICO</name>
<evidence type="ECO:0000256" key="5">
    <source>
        <dbReference type="ARBA" id="ARBA00022970"/>
    </source>
</evidence>
<keyword evidence="3" id="KW-1003">Cell membrane</keyword>
<keyword evidence="6 9" id="KW-1133">Transmembrane helix</keyword>